<keyword evidence="1" id="KW-1133">Transmembrane helix</keyword>
<evidence type="ECO:0000313" key="2">
    <source>
        <dbReference type="EMBL" id="GAA0862815.1"/>
    </source>
</evidence>
<keyword evidence="3" id="KW-1185">Reference proteome</keyword>
<evidence type="ECO:0000313" key="3">
    <source>
        <dbReference type="Proteomes" id="UP001500738"/>
    </source>
</evidence>
<feature type="transmembrane region" description="Helical" evidence="1">
    <location>
        <begin position="62"/>
        <end position="81"/>
    </location>
</feature>
<organism evidence="2 3">
    <name type="scientific">Sphingopyxis soli</name>
    <dbReference type="NCBI Taxonomy" id="592051"/>
    <lineage>
        <taxon>Bacteria</taxon>
        <taxon>Pseudomonadati</taxon>
        <taxon>Pseudomonadota</taxon>
        <taxon>Alphaproteobacteria</taxon>
        <taxon>Sphingomonadales</taxon>
        <taxon>Sphingomonadaceae</taxon>
        <taxon>Sphingopyxis</taxon>
    </lineage>
</organism>
<protein>
    <submittedName>
        <fullName evidence="2">DUF962 domain-containing protein</fullName>
    </submittedName>
</protein>
<comment type="caution">
    <text evidence="2">The sequence shown here is derived from an EMBL/GenBank/DDBJ whole genome shotgun (WGS) entry which is preliminary data.</text>
</comment>
<dbReference type="Proteomes" id="UP001500738">
    <property type="component" value="Unassembled WGS sequence"/>
</dbReference>
<reference evidence="2 3" key="1">
    <citation type="journal article" date="2019" name="Int. J. Syst. Evol. Microbiol.">
        <title>The Global Catalogue of Microorganisms (GCM) 10K type strain sequencing project: providing services to taxonomists for standard genome sequencing and annotation.</title>
        <authorList>
            <consortium name="The Broad Institute Genomics Platform"/>
            <consortium name="The Broad Institute Genome Sequencing Center for Infectious Disease"/>
            <person name="Wu L."/>
            <person name="Ma J."/>
        </authorList>
    </citation>
    <scope>NUCLEOTIDE SEQUENCE [LARGE SCALE GENOMIC DNA]</scope>
    <source>
        <strain evidence="2 3">JCM 15910</strain>
    </source>
</reference>
<dbReference type="InterPro" id="IPR009305">
    <property type="entry name" value="Mpo1-like"/>
</dbReference>
<feature type="transmembrane region" description="Helical" evidence="1">
    <location>
        <begin position="38"/>
        <end position="56"/>
    </location>
</feature>
<evidence type="ECO:0000256" key="1">
    <source>
        <dbReference type="SAM" id="Phobius"/>
    </source>
</evidence>
<name>A0ABN1M0Q2_9SPHN</name>
<gene>
    <name evidence="2" type="ORF">GCM10009115_10950</name>
</gene>
<keyword evidence="1" id="KW-0812">Transmembrane</keyword>
<accession>A0ABN1M0Q2</accession>
<sequence length="131" mass="15214">MTSRHRQRILGAMSRLYTNFSEFWPFYLREHSKPWTRALHYVGTSLVVLIAVAALLTARWGWLVALPVAGYFFAWLAHFGVEKNRPATFTYPLWSLAADFRMWALWLTGRLGPELDRAGVERGSRRQIDQS</sequence>
<proteinExistence type="predicted"/>
<dbReference type="EMBL" id="BAAAFE010000004">
    <property type="protein sequence ID" value="GAA0862815.1"/>
    <property type="molecule type" value="Genomic_DNA"/>
</dbReference>
<keyword evidence="1" id="KW-0472">Membrane</keyword>
<dbReference type="PANTHER" id="PTHR34205:SF2">
    <property type="entry name" value="DUF962 DOMAIN-CONTAINING PROTEIN"/>
    <property type="match status" value="1"/>
</dbReference>
<dbReference type="PANTHER" id="PTHR34205">
    <property type="entry name" value="TRANSMEMBRANE PROTEIN"/>
    <property type="match status" value="1"/>
</dbReference>
<dbReference type="Pfam" id="PF06127">
    <property type="entry name" value="Mpo1-like"/>
    <property type="match status" value="1"/>
</dbReference>